<accession>A0ABT8QZR0</accession>
<gene>
    <name evidence="1" type="ORF">Q0590_03695</name>
</gene>
<evidence type="ECO:0000313" key="2">
    <source>
        <dbReference type="Proteomes" id="UP001168528"/>
    </source>
</evidence>
<organism evidence="1 2">
    <name type="scientific">Rhodocytophaga aerolata</name>
    <dbReference type="NCBI Taxonomy" id="455078"/>
    <lineage>
        <taxon>Bacteria</taxon>
        <taxon>Pseudomonadati</taxon>
        <taxon>Bacteroidota</taxon>
        <taxon>Cytophagia</taxon>
        <taxon>Cytophagales</taxon>
        <taxon>Rhodocytophagaceae</taxon>
        <taxon>Rhodocytophaga</taxon>
    </lineage>
</organism>
<protein>
    <submittedName>
        <fullName evidence="1">Uncharacterized protein</fullName>
    </submittedName>
</protein>
<sequence>MRTITKTEVFIRFLFLVCVISGALVSSIFSSGAEELTKADQQKTITLHNPSHN</sequence>
<name>A0ABT8QZR0_9BACT</name>
<keyword evidence="2" id="KW-1185">Reference proteome</keyword>
<evidence type="ECO:0000313" key="1">
    <source>
        <dbReference type="EMBL" id="MDO1445337.1"/>
    </source>
</evidence>
<dbReference type="RefSeq" id="WP_302036127.1">
    <property type="nucleotide sequence ID" value="NZ_JAUKPO010000001.1"/>
</dbReference>
<reference evidence="1" key="1">
    <citation type="submission" date="2023-07" db="EMBL/GenBank/DDBJ databases">
        <title>The genome sequence of Rhodocytophaga aerolata KACC 12507.</title>
        <authorList>
            <person name="Zhang X."/>
        </authorList>
    </citation>
    <scope>NUCLEOTIDE SEQUENCE</scope>
    <source>
        <strain evidence="1">KACC 12507</strain>
    </source>
</reference>
<comment type="caution">
    <text evidence="1">The sequence shown here is derived from an EMBL/GenBank/DDBJ whole genome shotgun (WGS) entry which is preliminary data.</text>
</comment>
<dbReference type="Proteomes" id="UP001168528">
    <property type="component" value="Unassembled WGS sequence"/>
</dbReference>
<dbReference type="EMBL" id="JAUKPO010000001">
    <property type="protein sequence ID" value="MDO1445337.1"/>
    <property type="molecule type" value="Genomic_DNA"/>
</dbReference>
<proteinExistence type="predicted"/>